<reference evidence="4" key="1">
    <citation type="submission" date="2024-04" db="EMBL/GenBank/DDBJ databases">
        <authorList>
            <person name="Shaw F."/>
            <person name="Minotto A."/>
        </authorList>
    </citation>
    <scope>NUCLEOTIDE SEQUENCE [LARGE SCALE GENOMIC DNA]</scope>
</reference>
<protein>
    <recommendedName>
        <fullName evidence="2">BTB domain-containing protein</fullName>
    </recommendedName>
</protein>
<evidence type="ECO:0000256" key="1">
    <source>
        <dbReference type="SAM" id="MobiDB-lite"/>
    </source>
</evidence>
<dbReference type="EMBL" id="OZ037953">
    <property type="protein sequence ID" value="CAL1697440.1"/>
    <property type="molecule type" value="Genomic_DNA"/>
</dbReference>
<dbReference type="Pfam" id="PF00651">
    <property type="entry name" value="BTB"/>
    <property type="match status" value="1"/>
</dbReference>
<gene>
    <name evidence="3" type="ORF">GFSPODELE1_LOCUS1650</name>
</gene>
<dbReference type="InterPro" id="IPR000210">
    <property type="entry name" value="BTB/POZ_dom"/>
</dbReference>
<evidence type="ECO:0000313" key="4">
    <source>
        <dbReference type="Proteomes" id="UP001497453"/>
    </source>
</evidence>
<evidence type="ECO:0000259" key="2">
    <source>
        <dbReference type="SMART" id="SM00225"/>
    </source>
</evidence>
<sequence>MSDRSIAKAPFDDRSANIILRSCDDIEFYVYKDILVVASPFFRTTFSLPQPSPSPDTASDINADGLPIIRVPEDGETLDYILRVCYPLRPPARLTSMSLAEKVLEAALKYEIDKVIDQGKEEILSLGSEEPMRLYAFACRVSLEQEAKSAAEILRKSHPSQVHTPARSTGNVETWRGLGQVDQDFVRVATKIYSDGFRWIPASWLFRLLRFICFEEVQTFCHGSSAFNSMSSTLTEPHQADTILNHSPVTPFGPELKIEEQADIILQSSDNINIFAHKVILRTASAHAMVDRSKEDGSPTRDGIPMVSLPYSGKTLKRLVGMCYSPGKAVKNGDTAEDDLRVWHAAKENGMLGVAAAARESWTAHVEATPLSAYFVAATNGWEPEARAAARHLAVNCISVANNCVDEMEKYGTAKYYYDLLSFHDKLFQAEQKLLKSGQTPIPYSPTDDQWCDPWYGSTRSIAPAIALRAMRALFQTVRVHKNMKQGHSRGSYIDPPPSRQITGLESESSDIETQVARFHIAPAECIRHMVEESEVLQKKRDEAILTIKMG</sequence>
<feature type="region of interest" description="Disordered" evidence="1">
    <location>
        <begin position="486"/>
        <end position="507"/>
    </location>
</feature>
<keyword evidence="4" id="KW-1185">Reference proteome</keyword>
<dbReference type="SUPFAM" id="SSF54695">
    <property type="entry name" value="POZ domain"/>
    <property type="match status" value="1"/>
</dbReference>
<organism evidence="3 4">
    <name type="scientific">Somion occarium</name>
    <dbReference type="NCBI Taxonomy" id="3059160"/>
    <lineage>
        <taxon>Eukaryota</taxon>
        <taxon>Fungi</taxon>
        <taxon>Dikarya</taxon>
        <taxon>Basidiomycota</taxon>
        <taxon>Agaricomycotina</taxon>
        <taxon>Agaricomycetes</taxon>
        <taxon>Polyporales</taxon>
        <taxon>Cerrenaceae</taxon>
        <taxon>Somion</taxon>
    </lineage>
</organism>
<dbReference type="SMART" id="SM00225">
    <property type="entry name" value="BTB"/>
    <property type="match status" value="1"/>
</dbReference>
<dbReference type="InterPro" id="IPR011333">
    <property type="entry name" value="SKP1/BTB/POZ_sf"/>
</dbReference>
<dbReference type="Proteomes" id="UP001497453">
    <property type="component" value="Chromosome 10"/>
</dbReference>
<name>A0ABP1CP40_9APHY</name>
<proteinExistence type="predicted"/>
<evidence type="ECO:0000313" key="3">
    <source>
        <dbReference type="EMBL" id="CAL1697440.1"/>
    </source>
</evidence>
<accession>A0ABP1CP40</accession>
<feature type="domain" description="BTB" evidence="2">
    <location>
        <begin position="17"/>
        <end position="127"/>
    </location>
</feature>
<dbReference type="Gene3D" id="3.30.710.10">
    <property type="entry name" value="Potassium Channel Kv1.1, Chain A"/>
    <property type="match status" value="1"/>
</dbReference>